<reference evidence="3" key="1">
    <citation type="submission" date="2017-07" db="EMBL/GenBank/DDBJ databases">
        <title>Novel pathways for hydrocarbon cycling and metabolic interdependencies in hydrothermal sediment communities.</title>
        <authorList>
            <person name="Dombrowski N."/>
            <person name="Seitz K."/>
            <person name="Teske A."/>
            <person name="Baker B."/>
        </authorList>
    </citation>
    <scope>NUCLEOTIDE SEQUENCE [LARGE SCALE GENOMIC DNA]</scope>
</reference>
<dbReference type="GO" id="GO:0016787">
    <property type="term" value="F:hydrolase activity"/>
    <property type="evidence" value="ECO:0007669"/>
    <property type="project" value="InterPro"/>
</dbReference>
<gene>
    <name evidence="2" type="ORF">CGW93_01335</name>
</gene>
<name>A0A257LX82_UNCW3</name>
<dbReference type="InterPro" id="IPR029052">
    <property type="entry name" value="Metallo-depent_PP-like"/>
</dbReference>
<proteinExistence type="predicted"/>
<protein>
    <submittedName>
        <fullName evidence="2">Tat pathway signal protein</fullName>
    </submittedName>
</protein>
<sequence>MGGRMRKFKGSGVFIISLIVLVIAWSTAFGFNKIKFAVIADTHMDLYGVNEMKMGAASCEIVRKTVEELNTIPDLDFVLVVGDLLLDGEPYNLDLFKTYIDNLRVPYYVVMGNHDWAPA</sequence>
<dbReference type="InterPro" id="IPR004843">
    <property type="entry name" value="Calcineurin-like_PHP"/>
</dbReference>
<dbReference type="InterPro" id="IPR042283">
    <property type="entry name" value="GpdQ_catalytic"/>
</dbReference>
<comment type="caution">
    <text evidence="2">The sequence shown here is derived from an EMBL/GenBank/DDBJ whole genome shotgun (WGS) entry which is preliminary data.</text>
</comment>
<dbReference type="Gene3D" id="3.60.21.40">
    <property type="entry name" value="GpdQ, catalytic alpha/beta sandwich domain"/>
    <property type="match status" value="1"/>
</dbReference>
<accession>A0A257LX82</accession>
<dbReference type="SUPFAM" id="SSF56300">
    <property type="entry name" value="Metallo-dependent phosphatases"/>
    <property type="match status" value="1"/>
</dbReference>
<evidence type="ECO:0000313" key="3">
    <source>
        <dbReference type="Proteomes" id="UP000216312"/>
    </source>
</evidence>
<dbReference type="Pfam" id="PF00149">
    <property type="entry name" value="Metallophos"/>
    <property type="match status" value="1"/>
</dbReference>
<feature type="non-terminal residue" evidence="2">
    <location>
        <position position="119"/>
    </location>
</feature>
<feature type="domain" description="Calcineurin-like phosphoesterase" evidence="1">
    <location>
        <begin position="34"/>
        <end position="115"/>
    </location>
</feature>
<dbReference type="EMBL" id="NMUJ01000008">
    <property type="protein sequence ID" value="OYV03361.1"/>
    <property type="molecule type" value="Genomic_DNA"/>
</dbReference>
<evidence type="ECO:0000313" key="2">
    <source>
        <dbReference type="EMBL" id="OYV03361.1"/>
    </source>
</evidence>
<organism evidence="2 3">
    <name type="scientific">candidate division WOR-3 bacterium 4484_18</name>
    <dbReference type="NCBI Taxonomy" id="2020626"/>
    <lineage>
        <taxon>Bacteria</taxon>
        <taxon>Bacteria division WOR-3</taxon>
    </lineage>
</organism>
<dbReference type="Proteomes" id="UP000216312">
    <property type="component" value="Unassembled WGS sequence"/>
</dbReference>
<evidence type="ECO:0000259" key="1">
    <source>
        <dbReference type="Pfam" id="PF00149"/>
    </source>
</evidence>
<dbReference type="AlphaFoldDB" id="A0A257LX82"/>